<comment type="caution">
    <text evidence="8">The sequence shown here is derived from an EMBL/GenBank/DDBJ whole genome shotgun (WGS) entry which is preliminary data.</text>
</comment>
<dbReference type="EMBL" id="PZQS01000012">
    <property type="protein sequence ID" value="PVD21484.1"/>
    <property type="molecule type" value="Genomic_DNA"/>
</dbReference>
<evidence type="ECO:0000256" key="4">
    <source>
        <dbReference type="ARBA" id="ARBA00023163"/>
    </source>
</evidence>
<protein>
    <recommendedName>
        <fullName evidence="7">Myb/SANT-like DNA-binding domain-containing protein</fullName>
    </recommendedName>
</protein>
<keyword evidence="2" id="KW-0805">Transcription regulation</keyword>
<gene>
    <name evidence="8" type="ORF">C0Q70_19657</name>
</gene>
<evidence type="ECO:0000256" key="3">
    <source>
        <dbReference type="ARBA" id="ARBA00023125"/>
    </source>
</evidence>
<dbReference type="PANTHER" id="PTHR21654:SF84">
    <property type="entry name" value="SI:DKEY-66I24.7"/>
    <property type="match status" value="1"/>
</dbReference>
<evidence type="ECO:0000259" key="7">
    <source>
        <dbReference type="Pfam" id="PF13837"/>
    </source>
</evidence>
<reference evidence="8 9" key="1">
    <citation type="submission" date="2018-04" db="EMBL/GenBank/DDBJ databases">
        <title>The genome of golden apple snail Pomacea canaliculata provides insight into stress tolerance and invasive adaptation.</title>
        <authorList>
            <person name="Liu C."/>
            <person name="Liu B."/>
            <person name="Ren Y."/>
            <person name="Zhang Y."/>
            <person name="Wang H."/>
            <person name="Li S."/>
            <person name="Jiang F."/>
            <person name="Yin L."/>
            <person name="Zhang G."/>
            <person name="Qian W."/>
            <person name="Fan W."/>
        </authorList>
    </citation>
    <scope>NUCLEOTIDE SEQUENCE [LARGE SCALE GENOMIC DNA]</scope>
    <source>
        <strain evidence="8">SZHN2017</strain>
        <tissue evidence="8">Muscle</tissue>
    </source>
</reference>
<feature type="compositionally biased region" description="Basic and acidic residues" evidence="6">
    <location>
        <begin position="486"/>
        <end position="500"/>
    </location>
</feature>
<dbReference type="OrthoDB" id="6156127at2759"/>
<feature type="domain" description="Myb/SANT-like DNA-binding" evidence="7">
    <location>
        <begin position="346"/>
        <end position="434"/>
    </location>
</feature>
<keyword evidence="4" id="KW-0804">Transcription</keyword>
<name>A0A2T7NJZ2_POMCA</name>
<dbReference type="GO" id="GO:0005634">
    <property type="term" value="C:nucleus"/>
    <property type="evidence" value="ECO:0007669"/>
    <property type="project" value="UniProtKB-SubCell"/>
</dbReference>
<organism evidence="8 9">
    <name type="scientific">Pomacea canaliculata</name>
    <name type="common">Golden apple snail</name>
    <dbReference type="NCBI Taxonomy" id="400727"/>
    <lineage>
        <taxon>Eukaryota</taxon>
        <taxon>Metazoa</taxon>
        <taxon>Spiralia</taxon>
        <taxon>Lophotrochozoa</taxon>
        <taxon>Mollusca</taxon>
        <taxon>Gastropoda</taxon>
        <taxon>Caenogastropoda</taxon>
        <taxon>Architaenioglossa</taxon>
        <taxon>Ampullarioidea</taxon>
        <taxon>Ampullariidae</taxon>
        <taxon>Pomacea</taxon>
    </lineage>
</organism>
<evidence type="ECO:0000256" key="2">
    <source>
        <dbReference type="ARBA" id="ARBA00023015"/>
    </source>
</evidence>
<dbReference type="InterPro" id="IPR044822">
    <property type="entry name" value="Myb_DNA-bind_4"/>
</dbReference>
<dbReference type="AlphaFoldDB" id="A0A2T7NJZ2"/>
<keyword evidence="3" id="KW-0238">DNA-binding</keyword>
<evidence type="ECO:0000256" key="5">
    <source>
        <dbReference type="ARBA" id="ARBA00023242"/>
    </source>
</evidence>
<dbReference type="Proteomes" id="UP000245119">
    <property type="component" value="Linkage Group LG12"/>
</dbReference>
<accession>A0A2T7NJZ2</accession>
<dbReference type="Pfam" id="PF13837">
    <property type="entry name" value="Myb_DNA-bind_4"/>
    <property type="match status" value="1"/>
</dbReference>
<sequence length="615" mass="67202">MVVTRQKATSALRSDSAVTLQGCSSDSRTFSGSANNSTINQQVVALLSDRAELASKQHVPITVFDDGAVVSANVNFASSQQPQAKVSTPAAIILTESPSEEIVNANLLKSSANLQSDLSGNSGPSYGDHQINTTQSLQKPEIFYDDGVLPVQCTQLNPVGNKEAAKSSCGVMSKFDTENCFPTSKTDGIALGKNSSSTSWNSQFIISIADQPSHQSGAGIHNFCHAESCLAQPFTSSVEFSTLASTQAVTNIAPGYVISAVTAANTGTRVPCTPHISSVPSELKSVPSEQDLAGSTCIVSITEPNRLSDLKALADRGNTELSGAASLVHEVPSGVHEEEDLPVQLTWTRTATLKLLELYKEHEVYLRDPHYKKKSVWERIAARMNMDPSDPIQYHWNQVENKWKNMTKKYRDCINSNRRNGTNHKCPFFDQLATIYNYCPDEAHKTAVEGLRALGYSFKAPVASKDLPGIDLLAASTNSLKRDHGAIMDLSDDKKDERKSIPLPKKKKKYERQSIAKLPTSLKQQVHVETSVPAQQPPLTRILSSANNDAASSTSSAQSSSDQMTLNYESIISTIKQLSEDRKAQNAQRMERLEQMHQEKIDLFRQFLDILKQAD</sequence>
<dbReference type="GO" id="GO:0010468">
    <property type="term" value="P:regulation of gene expression"/>
    <property type="evidence" value="ECO:0007669"/>
    <property type="project" value="UniProtKB-ARBA"/>
</dbReference>
<evidence type="ECO:0000313" key="8">
    <source>
        <dbReference type="EMBL" id="PVD21484.1"/>
    </source>
</evidence>
<dbReference type="PANTHER" id="PTHR21654">
    <property type="entry name" value="FI21293P1"/>
    <property type="match status" value="1"/>
</dbReference>
<evidence type="ECO:0000313" key="9">
    <source>
        <dbReference type="Proteomes" id="UP000245119"/>
    </source>
</evidence>
<comment type="subcellular location">
    <subcellularLocation>
        <location evidence="1">Nucleus</location>
    </subcellularLocation>
</comment>
<evidence type="ECO:0000256" key="1">
    <source>
        <dbReference type="ARBA" id="ARBA00004123"/>
    </source>
</evidence>
<dbReference type="GO" id="GO:0003677">
    <property type="term" value="F:DNA binding"/>
    <property type="evidence" value="ECO:0007669"/>
    <property type="project" value="UniProtKB-KW"/>
</dbReference>
<proteinExistence type="predicted"/>
<keyword evidence="9" id="KW-1185">Reference proteome</keyword>
<feature type="region of interest" description="Disordered" evidence="6">
    <location>
        <begin position="486"/>
        <end position="513"/>
    </location>
</feature>
<dbReference type="Gene3D" id="1.10.10.60">
    <property type="entry name" value="Homeodomain-like"/>
    <property type="match status" value="1"/>
</dbReference>
<keyword evidence="5" id="KW-0539">Nucleus</keyword>
<evidence type="ECO:0000256" key="6">
    <source>
        <dbReference type="SAM" id="MobiDB-lite"/>
    </source>
</evidence>